<keyword evidence="3" id="KW-1185">Reference proteome</keyword>
<dbReference type="STRING" id="40998.A0A2P7ZUP8"/>
<protein>
    <submittedName>
        <fullName evidence="2">Uncharacterized protein</fullName>
    </submittedName>
</protein>
<dbReference type="OrthoDB" id="5307331at2759"/>
<feature type="region of interest" description="Disordered" evidence="1">
    <location>
        <begin position="88"/>
        <end position="156"/>
    </location>
</feature>
<gene>
    <name evidence="2" type="ORF">B9Z65_3207</name>
</gene>
<proteinExistence type="predicted"/>
<accession>A0A2P7ZUP8</accession>
<dbReference type="EMBL" id="NHZQ01000121">
    <property type="protein sequence ID" value="PSK51940.1"/>
    <property type="molecule type" value="Genomic_DNA"/>
</dbReference>
<evidence type="ECO:0000256" key="1">
    <source>
        <dbReference type="SAM" id="MobiDB-lite"/>
    </source>
</evidence>
<sequence>MSGQTTNLFSPENMAEWDTIVANMPSANPDIELTTPEALSIFSNEDIVMMHGGWDALRYPQTDKQMPDIPSEIMDSWVRDPLNASDPLEYADPLYTPGPSSSLIRTREAAFTDDNDERDVIRATSHSAKRSSAAPQEHGEPPLPPADDGADGSAGEFNLGCGLSSNPRQVYDNHTNILKDFSTKHVTFTYSPNGVLQDDYTGDQLKEFIYERPSERLLTVWIRRTPYGVGDRFSNGVNTSGSPQCMCSQCPLKRLERMSIPYSFIPRGEYIVAFDELEHLRPDKKIDPYAISGYIHFYCLEHFVGLQLLTVHIGGSSDNFHVPLVFDDRKTIETEPRGNWPCALSPNDMQLLNRWKDICISNGGDQDPSYPTAREFLYPGGAHNRSVLKFLHERQFADKRTGEKNSATSGGNEGTHKHVHKGNLEVIVAAQMQLRGAWGEMTYAQRALLMEARKPWIDAEHKRQADAKIAAGKKAAE</sequence>
<reference evidence="2 3" key="1">
    <citation type="submission" date="2017-05" db="EMBL/GenBank/DDBJ databases">
        <title>Draft genome sequence of Elsinoe australis.</title>
        <authorList>
            <person name="Cheng Q."/>
        </authorList>
    </citation>
    <scope>NUCLEOTIDE SEQUENCE [LARGE SCALE GENOMIC DNA]</scope>
    <source>
        <strain evidence="2 3">NL1</strain>
    </source>
</reference>
<name>A0A2P7ZUP8_9PEZI</name>
<evidence type="ECO:0000313" key="2">
    <source>
        <dbReference type="EMBL" id="PSK51940.1"/>
    </source>
</evidence>
<evidence type="ECO:0000313" key="3">
    <source>
        <dbReference type="Proteomes" id="UP000243723"/>
    </source>
</evidence>
<dbReference type="Proteomes" id="UP000243723">
    <property type="component" value="Unassembled WGS sequence"/>
</dbReference>
<dbReference type="AlphaFoldDB" id="A0A2P7ZUP8"/>
<comment type="caution">
    <text evidence="2">The sequence shown here is derived from an EMBL/GenBank/DDBJ whole genome shotgun (WGS) entry which is preliminary data.</text>
</comment>
<organism evidence="2 3">
    <name type="scientific">Elsinoe australis</name>
    <dbReference type="NCBI Taxonomy" id="40998"/>
    <lineage>
        <taxon>Eukaryota</taxon>
        <taxon>Fungi</taxon>
        <taxon>Dikarya</taxon>
        <taxon>Ascomycota</taxon>
        <taxon>Pezizomycotina</taxon>
        <taxon>Dothideomycetes</taxon>
        <taxon>Dothideomycetidae</taxon>
        <taxon>Myriangiales</taxon>
        <taxon>Elsinoaceae</taxon>
        <taxon>Elsinoe</taxon>
    </lineage>
</organism>